<feature type="transmembrane region" description="Helical" evidence="1">
    <location>
        <begin position="6"/>
        <end position="25"/>
    </location>
</feature>
<accession>A0ABW5PU59</accession>
<name>A0ABW5PU59_9BACI</name>
<evidence type="ECO:0000256" key="1">
    <source>
        <dbReference type="SAM" id="Phobius"/>
    </source>
</evidence>
<proteinExistence type="predicted"/>
<evidence type="ECO:0000313" key="2">
    <source>
        <dbReference type="EMBL" id="MFD2618302.1"/>
    </source>
</evidence>
<evidence type="ECO:0000313" key="3">
    <source>
        <dbReference type="Proteomes" id="UP001597458"/>
    </source>
</evidence>
<sequence>MTKKKIMYIIIFILSISIAVTLYLIHNSSKNMRTIMYFPMDRTILYKRVETSLTIETVKDKNQLQLLSRSQTNKPVSFRQDISLLYRNDHLINVLNRYEQNVSSIKQIAYDPLIQGKYVAISFHHSENRQNQVILGRDLLSHDDLSLMPLNNYFISFRKPETPSEKVFLDALNTSLNRERLKMITKAEDEYKINPSSYYIIPLSELVKYQSVPLPGLTKEKTYKVISQLWEGLYKNVFNGIKISEHHIEKSTGSRMPIVLLSKQSTHLYILLETAKKQLVILKQQIH</sequence>
<organism evidence="2 3">
    <name type="scientific">Terrilactibacillus laevilacticus</name>
    <dbReference type="NCBI Taxonomy" id="1380157"/>
    <lineage>
        <taxon>Bacteria</taxon>
        <taxon>Bacillati</taxon>
        <taxon>Bacillota</taxon>
        <taxon>Bacilli</taxon>
        <taxon>Bacillales</taxon>
        <taxon>Bacillaceae</taxon>
        <taxon>Terrilactibacillus</taxon>
    </lineage>
</organism>
<keyword evidence="1" id="KW-1133">Transmembrane helix</keyword>
<reference evidence="3" key="1">
    <citation type="journal article" date="2019" name="Int. J. Syst. Evol. Microbiol.">
        <title>The Global Catalogue of Microorganisms (GCM) 10K type strain sequencing project: providing services to taxonomists for standard genome sequencing and annotation.</title>
        <authorList>
            <consortium name="The Broad Institute Genomics Platform"/>
            <consortium name="The Broad Institute Genome Sequencing Center for Infectious Disease"/>
            <person name="Wu L."/>
            <person name="Ma J."/>
        </authorList>
    </citation>
    <scope>NUCLEOTIDE SEQUENCE [LARGE SCALE GENOMIC DNA]</scope>
    <source>
        <strain evidence="3">TISTR 2241</strain>
    </source>
</reference>
<dbReference type="EMBL" id="JBHUMR010000014">
    <property type="protein sequence ID" value="MFD2618302.1"/>
    <property type="molecule type" value="Genomic_DNA"/>
</dbReference>
<comment type="caution">
    <text evidence="2">The sequence shown here is derived from an EMBL/GenBank/DDBJ whole genome shotgun (WGS) entry which is preliminary data.</text>
</comment>
<keyword evidence="3" id="KW-1185">Reference proteome</keyword>
<keyword evidence="1" id="KW-0472">Membrane</keyword>
<protein>
    <submittedName>
        <fullName evidence="2">Uncharacterized protein</fullName>
    </submittedName>
</protein>
<gene>
    <name evidence="2" type="ORF">ACFSTF_13410</name>
</gene>
<dbReference type="Proteomes" id="UP001597458">
    <property type="component" value="Unassembled WGS sequence"/>
</dbReference>
<keyword evidence="1" id="KW-0812">Transmembrane</keyword>